<comment type="caution">
    <text evidence="1">The sequence shown here is derived from an EMBL/GenBank/DDBJ whole genome shotgun (WGS) entry which is preliminary data.</text>
</comment>
<dbReference type="Proteomes" id="UP000244731">
    <property type="component" value="Unassembled WGS sequence"/>
</dbReference>
<evidence type="ECO:0000313" key="1">
    <source>
        <dbReference type="EMBL" id="PUX05655.1"/>
    </source>
</evidence>
<dbReference type="PANTHER" id="PTHR35006:SF1">
    <property type="entry name" value="BLL2941 PROTEIN"/>
    <property type="match status" value="1"/>
</dbReference>
<keyword evidence="2" id="KW-1185">Reference proteome</keyword>
<evidence type="ECO:0000313" key="2">
    <source>
        <dbReference type="Proteomes" id="UP000244731"/>
    </source>
</evidence>
<dbReference type="InterPro" id="IPR029068">
    <property type="entry name" value="Glyas_Bleomycin-R_OHBP_Dase"/>
</dbReference>
<proteinExistence type="predicted"/>
<dbReference type="PANTHER" id="PTHR35006">
    <property type="entry name" value="GLYOXALASE FAMILY PROTEIN (AFU_ORTHOLOGUE AFUA_5G14830)"/>
    <property type="match status" value="1"/>
</dbReference>
<dbReference type="EMBL" id="MSAC01000036">
    <property type="protein sequence ID" value="PUX05655.1"/>
    <property type="molecule type" value="Genomic_DNA"/>
</dbReference>
<dbReference type="GeneID" id="45715917"/>
<dbReference type="Gene3D" id="3.10.180.10">
    <property type="entry name" value="2,3-Dihydroxybiphenyl 1,2-Dioxygenase, domain 1"/>
    <property type="match status" value="1"/>
</dbReference>
<gene>
    <name evidence="1" type="ORF">AUM46_11180</name>
</gene>
<protein>
    <submittedName>
        <fullName evidence="1">VOC family protein</fullName>
    </submittedName>
</protein>
<name>A0ABX5K4Q1_9ENTR</name>
<organism evidence="1 2">
    <name type="scientific">Cronobacter malonaticus</name>
    <dbReference type="NCBI Taxonomy" id="413503"/>
    <lineage>
        <taxon>Bacteria</taxon>
        <taxon>Pseudomonadati</taxon>
        <taxon>Pseudomonadota</taxon>
        <taxon>Gammaproteobacteria</taxon>
        <taxon>Enterobacterales</taxon>
        <taxon>Enterobacteriaceae</taxon>
        <taxon>Cronobacter</taxon>
    </lineage>
</organism>
<accession>A0ABX5K4Q1</accession>
<reference evidence="1 2" key="1">
    <citation type="submission" date="2016-12" db="EMBL/GenBank/DDBJ databases">
        <title>Analysis of the Molecular Diversity Among Cronobacter Species Isolated from Filth Flies Using a Pan Genomic DNA Microarray.</title>
        <authorList>
            <person name="Pava-Ripoll M."/>
            <person name="Tall B."/>
            <person name="Farber J."/>
            <person name="Fanning S."/>
            <person name="Lehner A."/>
            <person name="Stephan R."/>
            <person name="Pagotto F."/>
            <person name="Iverson C."/>
            <person name="Ziobro G."/>
            <person name="Miller A."/>
            <person name="Pearson R."/>
            <person name="Yan Q."/>
            <person name="Kim M."/>
            <person name="Jeong S."/>
            <person name="Park J."/>
            <person name="Jun S."/>
            <person name="Choi H."/>
            <person name="Chung T."/>
            <person name="Yoo Y."/>
            <person name="Park E."/>
            <person name="Hwang S."/>
            <person name="Lee B."/>
            <person name="Sathyamoorthy V."/>
            <person name="Carter L."/>
            <person name="Mammel M."/>
            <person name="Jackson S."/>
            <person name="Kothary M."/>
            <person name="Patel I."/>
            <person name="Grim C."/>
            <person name="Gopinath G."/>
            <person name="Gangiredla J."/>
            <person name="Chase H."/>
        </authorList>
    </citation>
    <scope>NUCLEOTIDE SEQUENCE [LARGE SCALE GENOMIC DNA]</scope>
    <source>
        <strain evidence="1 2">MOD1-Md25g</strain>
    </source>
</reference>
<dbReference type="RefSeq" id="WP_032968123.1">
    <property type="nucleotide sequence ID" value="NC_023032.1"/>
</dbReference>
<sequence>MLMYTTIGTNHLERMTAFYDAIFDVLGIPRIPSWTEGWATWGEPLGEGFSFCICPPFNRKSATAGNGTMFSFKASSAEVVRKFHAAGLRNGGTNEGKPGVREAYGPDFYVAYLRDPDGHKLACVCYPFHPQKDKPAQQ</sequence>
<dbReference type="SUPFAM" id="SSF54593">
    <property type="entry name" value="Glyoxalase/Bleomycin resistance protein/Dihydroxybiphenyl dioxygenase"/>
    <property type="match status" value="1"/>
</dbReference>
<dbReference type="CDD" id="cd07262">
    <property type="entry name" value="VOC_like"/>
    <property type="match status" value="1"/>
</dbReference>